<protein>
    <submittedName>
        <fullName evidence="2">Uncharacterized protein</fullName>
    </submittedName>
</protein>
<gene>
    <name evidence="2" type="ORF">FKW44_021426</name>
</gene>
<evidence type="ECO:0000313" key="2">
    <source>
        <dbReference type="EMBL" id="QQP36354.1"/>
    </source>
</evidence>
<sequence>MPHIQDKDFYSNWDPAALGDEGQLRRGRGLPRLLRQVRSRQAVSAGREHGRRHAAESRHDPGMHFRNFTQKVLLKSKTEEVERHLEATRIQSTYGYT</sequence>
<name>A0A7T8JVT5_CALRO</name>
<feature type="compositionally biased region" description="Basic and acidic residues" evidence="1">
    <location>
        <begin position="53"/>
        <end position="63"/>
    </location>
</feature>
<reference evidence="3" key="1">
    <citation type="submission" date="2021-01" db="EMBL/GenBank/DDBJ databases">
        <title>Caligus Genome Assembly.</title>
        <authorList>
            <person name="Gallardo-Escarate C."/>
        </authorList>
    </citation>
    <scope>NUCLEOTIDE SEQUENCE [LARGE SCALE GENOMIC DNA]</scope>
</reference>
<accession>A0A7T8JVT5</accession>
<keyword evidence="3" id="KW-1185">Reference proteome</keyword>
<dbReference type="AlphaFoldDB" id="A0A7T8JVT5"/>
<dbReference type="OrthoDB" id="6252957at2759"/>
<evidence type="ECO:0000256" key="1">
    <source>
        <dbReference type="SAM" id="MobiDB-lite"/>
    </source>
</evidence>
<feature type="region of interest" description="Disordered" evidence="1">
    <location>
        <begin position="39"/>
        <end position="63"/>
    </location>
</feature>
<organism evidence="2 3">
    <name type="scientific">Caligus rogercresseyi</name>
    <name type="common">Sea louse</name>
    <dbReference type="NCBI Taxonomy" id="217165"/>
    <lineage>
        <taxon>Eukaryota</taxon>
        <taxon>Metazoa</taxon>
        <taxon>Ecdysozoa</taxon>
        <taxon>Arthropoda</taxon>
        <taxon>Crustacea</taxon>
        <taxon>Multicrustacea</taxon>
        <taxon>Hexanauplia</taxon>
        <taxon>Copepoda</taxon>
        <taxon>Siphonostomatoida</taxon>
        <taxon>Caligidae</taxon>
        <taxon>Caligus</taxon>
    </lineage>
</organism>
<dbReference type="Proteomes" id="UP000595437">
    <property type="component" value="Chromosome 15"/>
</dbReference>
<evidence type="ECO:0000313" key="3">
    <source>
        <dbReference type="Proteomes" id="UP000595437"/>
    </source>
</evidence>
<proteinExistence type="predicted"/>
<dbReference type="EMBL" id="CP045904">
    <property type="protein sequence ID" value="QQP36354.1"/>
    <property type="molecule type" value="Genomic_DNA"/>
</dbReference>